<dbReference type="Proteomes" id="UP000198983">
    <property type="component" value="Chromosome I"/>
</dbReference>
<protein>
    <submittedName>
        <fullName evidence="3">Uncharacterized protein</fullName>
    </submittedName>
</protein>
<keyword evidence="2" id="KW-0472">Membrane</keyword>
<feature type="region of interest" description="Disordered" evidence="1">
    <location>
        <begin position="90"/>
        <end position="116"/>
    </location>
</feature>
<keyword evidence="4" id="KW-1185">Reference proteome</keyword>
<evidence type="ECO:0000313" key="3">
    <source>
        <dbReference type="EMBL" id="SDT19305.1"/>
    </source>
</evidence>
<reference evidence="3 4" key="1">
    <citation type="submission" date="2016-10" db="EMBL/GenBank/DDBJ databases">
        <authorList>
            <person name="de Groot N.N."/>
        </authorList>
    </citation>
    <scope>NUCLEOTIDE SEQUENCE [LARGE SCALE GENOMIC DNA]</scope>
    <source>
        <strain evidence="3 4">DSM 22024</strain>
    </source>
</reference>
<dbReference type="EMBL" id="LT629732">
    <property type="protein sequence ID" value="SDT19305.1"/>
    <property type="molecule type" value="Genomic_DNA"/>
</dbReference>
<gene>
    <name evidence="3" type="ORF">SAMN04489717_5422</name>
</gene>
<feature type="transmembrane region" description="Helical" evidence="2">
    <location>
        <begin position="6"/>
        <end position="22"/>
    </location>
</feature>
<evidence type="ECO:0000313" key="4">
    <source>
        <dbReference type="Proteomes" id="UP000198983"/>
    </source>
</evidence>
<dbReference type="RefSeq" id="WP_197681587.1">
    <property type="nucleotide sequence ID" value="NZ_LT629732.1"/>
</dbReference>
<proteinExistence type="predicted"/>
<name>A0A1H1YD60_9ACTN</name>
<evidence type="ECO:0000256" key="1">
    <source>
        <dbReference type="SAM" id="MobiDB-lite"/>
    </source>
</evidence>
<dbReference type="STRING" id="117157.SAMN04489717_5422"/>
<accession>A0A1H1YD60</accession>
<dbReference type="InterPro" id="IPR045684">
    <property type="entry name" value="DUF6191"/>
</dbReference>
<keyword evidence="2" id="KW-0812">Transmembrane</keyword>
<keyword evidence="2" id="KW-1133">Transmembrane helix</keyword>
<evidence type="ECO:0000256" key="2">
    <source>
        <dbReference type="SAM" id="Phobius"/>
    </source>
</evidence>
<dbReference type="Pfam" id="PF19690">
    <property type="entry name" value="DUF6191"/>
    <property type="match status" value="1"/>
</dbReference>
<organism evidence="3 4">
    <name type="scientific">Actinopolymorpha singaporensis</name>
    <dbReference type="NCBI Taxonomy" id="117157"/>
    <lineage>
        <taxon>Bacteria</taxon>
        <taxon>Bacillati</taxon>
        <taxon>Actinomycetota</taxon>
        <taxon>Actinomycetes</taxon>
        <taxon>Propionibacteriales</taxon>
        <taxon>Actinopolymorphaceae</taxon>
        <taxon>Actinopolymorpha</taxon>
    </lineage>
</organism>
<sequence>MELVFGLTIPAVVVLLVVFWAYDKVQQRRGRRQGTPLSSTYLNEFTAVFHATKRTELEHRESVSLIREEDPQGAPPFGVDLDRGVVVLRPDGAASRPPHAPDAAQRRALTTRRSSS</sequence>
<dbReference type="AlphaFoldDB" id="A0A1H1YD60"/>